<protein>
    <submittedName>
        <fullName evidence="2">Uncharacterized protein</fullName>
    </submittedName>
</protein>
<comment type="caution">
    <text evidence="2">The sequence shown here is derived from an EMBL/GenBank/DDBJ whole genome shotgun (WGS) entry which is preliminary data.</text>
</comment>
<accession>X8DYJ7</accession>
<dbReference type="PATRIC" id="fig|1299334.3.peg.1119"/>
<organism evidence="2">
    <name type="scientific">Mycobacterium xenopi 4042</name>
    <dbReference type="NCBI Taxonomy" id="1299334"/>
    <lineage>
        <taxon>Bacteria</taxon>
        <taxon>Bacillati</taxon>
        <taxon>Actinomycetota</taxon>
        <taxon>Actinomycetes</taxon>
        <taxon>Mycobacteriales</taxon>
        <taxon>Mycobacteriaceae</taxon>
        <taxon>Mycobacterium</taxon>
    </lineage>
</organism>
<dbReference type="AlphaFoldDB" id="X8DYJ7"/>
<dbReference type="EMBL" id="JAOB01000011">
    <property type="protein sequence ID" value="EUA73454.1"/>
    <property type="molecule type" value="Genomic_DNA"/>
</dbReference>
<evidence type="ECO:0000313" key="2">
    <source>
        <dbReference type="EMBL" id="EUA73454.1"/>
    </source>
</evidence>
<feature type="region of interest" description="Disordered" evidence="1">
    <location>
        <begin position="1"/>
        <end position="20"/>
    </location>
</feature>
<reference evidence="2" key="1">
    <citation type="submission" date="2014-01" db="EMBL/GenBank/DDBJ databases">
        <authorList>
            <person name="Brown-Elliot B."/>
            <person name="Wallace R."/>
            <person name="Lenaerts A."/>
            <person name="Ordway D."/>
            <person name="DeGroote M.A."/>
            <person name="Parker T."/>
            <person name="Sizemore C."/>
            <person name="Tallon L.J."/>
            <person name="Sadzewicz L.K."/>
            <person name="Sengamalay N."/>
            <person name="Fraser C.M."/>
            <person name="Hine E."/>
            <person name="Shefchek K.A."/>
            <person name="Das S.P."/>
            <person name="Tettelin H."/>
        </authorList>
    </citation>
    <scope>NUCLEOTIDE SEQUENCE [LARGE SCALE GENOMIC DNA]</scope>
    <source>
        <strain evidence="2">4042</strain>
    </source>
</reference>
<evidence type="ECO:0000256" key="1">
    <source>
        <dbReference type="SAM" id="MobiDB-lite"/>
    </source>
</evidence>
<gene>
    <name evidence="2" type="ORF">I553_9610</name>
</gene>
<name>X8DYJ7_MYCXE</name>
<sequence length="50" mass="5783">MRDPTDSVGPHREQLTGDEAHERVRAMLAETVDTELWHASGCCRRRRPPR</sequence>
<proteinExistence type="predicted"/>